<dbReference type="Proteomes" id="UP001054252">
    <property type="component" value="Unassembled WGS sequence"/>
</dbReference>
<accession>A0AAV5KT26</accession>
<proteinExistence type="predicted"/>
<keyword evidence="2" id="KW-1185">Reference proteome</keyword>
<reference evidence="1 2" key="1">
    <citation type="journal article" date="2021" name="Commun. Biol.">
        <title>The genome of Shorea leprosula (Dipterocarpaceae) highlights the ecological relevance of drought in aseasonal tropical rainforests.</title>
        <authorList>
            <person name="Ng K.K.S."/>
            <person name="Kobayashi M.J."/>
            <person name="Fawcett J.A."/>
            <person name="Hatakeyama M."/>
            <person name="Paape T."/>
            <person name="Ng C.H."/>
            <person name="Ang C.C."/>
            <person name="Tnah L.H."/>
            <person name="Lee C.T."/>
            <person name="Nishiyama T."/>
            <person name="Sese J."/>
            <person name="O'Brien M.J."/>
            <person name="Copetti D."/>
            <person name="Mohd Noor M.I."/>
            <person name="Ong R.C."/>
            <person name="Putra M."/>
            <person name="Sireger I.Z."/>
            <person name="Indrioko S."/>
            <person name="Kosugi Y."/>
            <person name="Izuno A."/>
            <person name="Isagi Y."/>
            <person name="Lee S.L."/>
            <person name="Shimizu K.K."/>
        </authorList>
    </citation>
    <scope>NUCLEOTIDE SEQUENCE [LARGE SCALE GENOMIC DNA]</scope>
    <source>
        <strain evidence="1">214</strain>
    </source>
</reference>
<sequence length="34" mass="3776">MLMASLSPKMVKLLNCCPVVRKFSIVQGMNSDSF</sequence>
<name>A0AAV5KT26_9ROSI</name>
<comment type="caution">
    <text evidence="1">The sequence shown here is derived from an EMBL/GenBank/DDBJ whole genome shotgun (WGS) entry which is preliminary data.</text>
</comment>
<dbReference type="EMBL" id="BPVZ01000076">
    <property type="protein sequence ID" value="GKV27704.1"/>
    <property type="molecule type" value="Genomic_DNA"/>
</dbReference>
<dbReference type="AlphaFoldDB" id="A0AAV5KT26"/>
<evidence type="ECO:0000313" key="2">
    <source>
        <dbReference type="Proteomes" id="UP001054252"/>
    </source>
</evidence>
<organism evidence="1 2">
    <name type="scientific">Rubroshorea leprosula</name>
    <dbReference type="NCBI Taxonomy" id="152421"/>
    <lineage>
        <taxon>Eukaryota</taxon>
        <taxon>Viridiplantae</taxon>
        <taxon>Streptophyta</taxon>
        <taxon>Embryophyta</taxon>
        <taxon>Tracheophyta</taxon>
        <taxon>Spermatophyta</taxon>
        <taxon>Magnoliopsida</taxon>
        <taxon>eudicotyledons</taxon>
        <taxon>Gunneridae</taxon>
        <taxon>Pentapetalae</taxon>
        <taxon>rosids</taxon>
        <taxon>malvids</taxon>
        <taxon>Malvales</taxon>
        <taxon>Dipterocarpaceae</taxon>
        <taxon>Rubroshorea</taxon>
    </lineage>
</organism>
<evidence type="ECO:0000313" key="1">
    <source>
        <dbReference type="EMBL" id="GKV27704.1"/>
    </source>
</evidence>
<protein>
    <submittedName>
        <fullName evidence="1">Uncharacterized protein</fullName>
    </submittedName>
</protein>
<gene>
    <name evidence="1" type="ORF">SLEP1_g36841</name>
</gene>